<evidence type="ECO:0000313" key="2">
    <source>
        <dbReference type="EMBL" id="MBF9135234.1"/>
    </source>
</evidence>
<protein>
    <submittedName>
        <fullName evidence="2">Uncharacterized protein</fullName>
    </submittedName>
</protein>
<evidence type="ECO:0000313" key="3">
    <source>
        <dbReference type="Proteomes" id="UP000638560"/>
    </source>
</evidence>
<dbReference type="Proteomes" id="UP000638560">
    <property type="component" value="Unassembled WGS sequence"/>
</dbReference>
<feature type="region of interest" description="Disordered" evidence="1">
    <location>
        <begin position="1"/>
        <end position="20"/>
    </location>
</feature>
<proteinExistence type="predicted"/>
<evidence type="ECO:0000256" key="1">
    <source>
        <dbReference type="SAM" id="MobiDB-lite"/>
    </source>
</evidence>
<reference evidence="2 3" key="1">
    <citation type="submission" date="2020-11" db="EMBL/GenBank/DDBJ databases">
        <title>A novel isolate from a Black sea contaminated sediment with potential to produce alkanes: Plantactinospora alkalitolerans sp. nov.</title>
        <authorList>
            <person name="Carro L."/>
            <person name="Veyisoglu A."/>
            <person name="Guven K."/>
            <person name="Schumann P."/>
            <person name="Klenk H.-P."/>
            <person name="Sahin N."/>
        </authorList>
    </citation>
    <scope>NUCLEOTIDE SEQUENCE [LARGE SCALE GENOMIC DNA]</scope>
    <source>
        <strain evidence="2 3">S1510</strain>
    </source>
</reference>
<organism evidence="2 3">
    <name type="scientific">Plantactinospora alkalitolerans</name>
    <dbReference type="NCBI Taxonomy" id="2789879"/>
    <lineage>
        <taxon>Bacteria</taxon>
        <taxon>Bacillati</taxon>
        <taxon>Actinomycetota</taxon>
        <taxon>Actinomycetes</taxon>
        <taxon>Micromonosporales</taxon>
        <taxon>Micromonosporaceae</taxon>
        <taxon>Plantactinospora</taxon>
    </lineage>
</organism>
<gene>
    <name evidence="2" type="ORF">I0C86_41020</name>
</gene>
<comment type="caution">
    <text evidence="2">The sequence shown here is derived from an EMBL/GenBank/DDBJ whole genome shotgun (WGS) entry which is preliminary data.</text>
</comment>
<name>A0ABS0HAQ2_9ACTN</name>
<keyword evidence="3" id="KW-1185">Reference proteome</keyword>
<sequence length="233" mass="25998">METQRRAKEPEIKRMRGSATKREPWLIRGQLAGLDVPPGDRVELAAVGWIEEDGPTVPPLAWGYLASSGHWGLGASPVPRRVGGDEVVGAEARGLFWGMRSLFPRERNPVTVITDFPEVADMVNAWRDGRTDVMPAGYMTQHPDSGRLPKLVILSRSVAQYPELIFVRLVEDYTDTRYGRGANTLARTAWDWSTRRIDREKAAADALAAAARRLDVPPVLLPPEHEQRRAEVD</sequence>
<dbReference type="RefSeq" id="WP_196206691.1">
    <property type="nucleotide sequence ID" value="NZ_JADPUN010000422.1"/>
</dbReference>
<dbReference type="EMBL" id="JADPUN010000422">
    <property type="protein sequence ID" value="MBF9135234.1"/>
    <property type="molecule type" value="Genomic_DNA"/>
</dbReference>
<accession>A0ABS0HAQ2</accession>